<proteinExistence type="predicted"/>
<reference evidence="1" key="1">
    <citation type="submission" date="2021-06" db="EMBL/GenBank/DDBJ databases">
        <authorList>
            <person name="Kallberg Y."/>
            <person name="Tangrot J."/>
            <person name="Rosling A."/>
        </authorList>
    </citation>
    <scope>NUCLEOTIDE SEQUENCE</scope>
    <source>
        <strain evidence="1">CL356</strain>
    </source>
</reference>
<sequence length="244" mass="27794">MSSTTTSATYKASDGRELTPSRKKVQVCIPKKKVTGIASRMVKSTKKSVSFSAEEESEGSRISEDDPEYESEDDRLRTSRKYPARSTVIEHKLNYSEELYYERFNAAFNARLERNPEKSTTEREPSSSSPKSLRRKTPKRKSSVKDIDYSEKRYYKKFESAMRTKIYYKNTREPLPSKRQKGSKGNAVSETVNEPENDEGHAVSVNEPENDEGYSIGESEGHESDDSVEYVPPSRNLRSKGTAR</sequence>
<name>A0ACA9KPB2_9GLOM</name>
<evidence type="ECO:0000313" key="1">
    <source>
        <dbReference type="EMBL" id="CAG8485445.1"/>
    </source>
</evidence>
<comment type="caution">
    <text evidence="1">The sequence shown here is derived from an EMBL/GenBank/DDBJ whole genome shotgun (WGS) entry which is preliminary data.</text>
</comment>
<protein>
    <submittedName>
        <fullName evidence="1">16516_t:CDS:1</fullName>
    </submittedName>
</protein>
<dbReference type="Proteomes" id="UP000789525">
    <property type="component" value="Unassembled WGS sequence"/>
</dbReference>
<accession>A0ACA9KPB2</accession>
<gene>
    <name evidence="1" type="ORF">ACOLOM_LOCUS2160</name>
</gene>
<keyword evidence="2" id="KW-1185">Reference proteome</keyword>
<organism evidence="1 2">
    <name type="scientific">Acaulospora colombiana</name>
    <dbReference type="NCBI Taxonomy" id="27376"/>
    <lineage>
        <taxon>Eukaryota</taxon>
        <taxon>Fungi</taxon>
        <taxon>Fungi incertae sedis</taxon>
        <taxon>Mucoromycota</taxon>
        <taxon>Glomeromycotina</taxon>
        <taxon>Glomeromycetes</taxon>
        <taxon>Diversisporales</taxon>
        <taxon>Acaulosporaceae</taxon>
        <taxon>Acaulospora</taxon>
    </lineage>
</organism>
<dbReference type="EMBL" id="CAJVPT010002694">
    <property type="protein sequence ID" value="CAG8485445.1"/>
    <property type="molecule type" value="Genomic_DNA"/>
</dbReference>
<evidence type="ECO:0000313" key="2">
    <source>
        <dbReference type="Proteomes" id="UP000789525"/>
    </source>
</evidence>